<dbReference type="InterPro" id="IPR000055">
    <property type="entry name" value="Restrct_endonuc_typeI_TRD"/>
</dbReference>
<keyword evidence="3" id="KW-0238">DNA-binding</keyword>
<keyword evidence="2" id="KW-0680">Restriction system</keyword>
<dbReference type="EC" id="3.1.21.-" evidence="5"/>
<dbReference type="GO" id="GO:0016787">
    <property type="term" value="F:hydrolase activity"/>
    <property type="evidence" value="ECO:0007669"/>
    <property type="project" value="UniProtKB-KW"/>
</dbReference>
<dbReference type="RefSeq" id="WP_421800693.1">
    <property type="nucleotide sequence ID" value="NZ_CACRUE010000039.1"/>
</dbReference>
<dbReference type="Pfam" id="PF01420">
    <property type="entry name" value="Methylase_S"/>
    <property type="match status" value="2"/>
</dbReference>
<reference evidence="5" key="1">
    <citation type="submission" date="2019-11" db="EMBL/GenBank/DDBJ databases">
        <authorList>
            <person name="Feng L."/>
        </authorList>
    </citation>
    <scope>NUCLEOTIDE SEQUENCE</scope>
    <source>
        <strain evidence="5">IbartlettiiLFYP30</strain>
    </source>
</reference>
<feature type="domain" description="Type I restriction modification DNA specificity" evidence="4">
    <location>
        <begin position="189"/>
        <end position="352"/>
    </location>
</feature>
<evidence type="ECO:0000256" key="3">
    <source>
        <dbReference type="ARBA" id="ARBA00023125"/>
    </source>
</evidence>
<keyword evidence="5" id="KW-0378">Hydrolase</keyword>
<sequence length="358" mass="41496">MKNKIDTSNWKRFHLYDDCLFTIDTGNKLNKSEMTTITPTINFIGRSSINNGITCMVDAIENITPYKAGNLTIALGGEYLGSCFIHENDFYTSQNVNVLIPKWDMSINVKKFISFVIFKESRTYYKAFKNELNRHITKDFSILLPIDKTGKPDWEYMDNYINKIEMHVQTKMNNLSLVKGNQTQIDTTNFQSFIVGDLFDIHPTISYKMTNAQLLDYGENPVLANSYYHNGIRGYSTQKTTEKGNMITFSDTVDANTIFYQENDFIGCPHVQGLYEIGEYKGCWTKYSLLYFVTVFKVRAKLKGFDYGNKFRRDIASKLDVLLPVNQDGKINFKYMENYMKKIEKKSQKRINNLKTLA</sequence>
<feature type="domain" description="Type I restriction modification DNA specificity" evidence="4">
    <location>
        <begin position="8"/>
        <end position="169"/>
    </location>
</feature>
<gene>
    <name evidence="5" type="primary">bcgIB</name>
    <name evidence="5" type="ORF">IBLFYP30_02748</name>
</gene>
<evidence type="ECO:0000313" key="5">
    <source>
        <dbReference type="EMBL" id="VYU45495.1"/>
    </source>
</evidence>
<dbReference type="EMBL" id="CACRUE010000039">
    <property type="protein sequence ID" value="VYU45495.1"/>
    <property type="molecule type" value="Genomic_DNA"/>
</dbReference>
<proteinExistence type="inferred from homology"/>
<evidence type="ECO:0000256" key="2">
    <source>
        <dbReference type="ARBA" id="ARBA00022747"/>
    </source>
</evidence>
<comment type="similarity">
    <text evidence="1">Belongs to the type-I restriction system S methylase family.</text>
</comment>
<dbReference type="Gene3D" id="3.90.220.20">
    <property type="entry name" value="DNA methylase specificity domains"/>
    <property type="match status" value="1"/>
</dbReference>
<organism evidence="5">
    <name type="scientific">Intestinibacter bartlettii</name>
    <dbReference type="NCBI Taxonomy" id="261299"/>
    <lineage>
        <taxon>Bacteria</taxon>
        <taxon>Bacillati</taxon>
        <taxon>Bacillota</taxon>
        <taxon>Clostridia</taxon>
        <taxon>Peptostreptococcales</taxon>
        <taxon>Peptostreptococcaceae</taxon>
        <taxon>Intestinibacter</taxon>
    </lineage>
</organism>
<protein>
    <submittedName>
        <fullName evidence="5">Restriction enzyme BgcI subunit beta</fullName>
        <ecNumber evidence="5">3.1.21.-</ecNumber>
    </submittedName>
</protein>
<dbReference type="GO" id="GO:0003677">
    <property type="term" value="F:DNA binding"/>
    <property type="evidence" value="ECO:0007669"/>
    <property type="project" value="UniProtKB-KW"/>
</dbReference>
<dbReference type="InterPro" id="IPR044946">
    <property type="entry name" value="Restrct_endonuc_typeI_TRD_sf"/>
</dbReference>
<name>A0A6N3F0H6_9FIRM</name>
<dbReference type="AlphaFoldDB" id="A0A6N3F0H6"/>
<evidence type="ECO:0000259" key="4">
    <source>
        <dbReference type="Pfam" id="PF01420"/>
    </source>
</evidence>
<dbReference type="GO" id="GO:0009307">
    <property type="term" value="P:DNA restriction-modification system"/>
    <property type="evidence" value="ECO:0007669"/>
    <property type="project" value="UniProtKB-KW"/>
</dbReference>
<accession>A0A6N3F0H6</accession>
<evidence type="ECO:0000256" key="1">
    <source>
        <dbReference type="ARBA" id="ARBA00010923"/>
    </source>
</evidence>
<dbReference type="SUPFAM" id="SSF116734">
    <property type="entry name" value="DNA methylase specificity domain"/>
    <property type="match status" value="1"/>
</dbReference>